<dbReference type="PANTHER" id="PTHR43861">
    <property type="entry name" value="TRANS-ACONITATE 2-METHYLTRANSFERASE-RELATED"/>
    <property type="match status" value="1"/>
</dbReference>
<dbReference type="SUPFAM" id="SSF53335">
    <property type="entry name" value="S-adenosyl-L-methionine-dependent methyltransferases"/>
    <property type="match status" value="1"/>
</dbReference>
<dbReference type="HAMAP" id="MF_01589">
    <property type="entry name" value="Cx_SAM_synthase"/>
    <property type="match status" value="1"/>
</dbReference>
<evidence type="ECO:0000256" key="3">
    <source>
        <dbReference type="HAMAP-Rule" id="MF_01589"/>
    </source>
</evidence>
<dbReference type="EMBL" id="QYYH01000204">
    <property type="protein sequence ID" value="RJY04915.1"/>
    <property type="molecule type" value="Genomic_DNA"/>
</dbReference>
<dbReference type="InterPro" id="IPR005271">
    <property type="entry name" value="CmoA"/>
</dbReference>
<comment type="function">
    <text evidence="3">Catalyzes the conversion of S-adenosyl-L-methionine (SAM) to carboxy-S-adenosyl-L-methionine (Cx-SAM).</text>
</comment>
<dbReference type="InterPro" id="IPR041698">
    <property type="entry name" value="Methyltransf_25"/>
</dbReference>
<dbReference type="PANTHER" id="PTHR43861:SF2">
    <property type="entry name" value="CARBOXY-S-ADENOSYL-L-METHIONINE SYNTHASE"/>
    <property type="match status" value="1"/>
</dbReference>
<dbReference type="Pfam" id="PF13649">
    <property type="entry name" value="Methyltransf_25"/>
    <property type="match status" value="1"/>
</dbReference>
<comment type="catalytic activity">
    <reaction evidence="3">
        <text>prephenate + S-adenosyl-L-methionine = carboxy-S-adenosyl-L-methionine + 3-phenylpyruvate + H2O</text>
        <dbReference type="Rhea" id="RHEA:51692"/>
        <dbReference type="ChEBI" id="CHEBI:15377"/>
        <dbReference type="ChEBI" id="CHEBI:18005"/>
        <dbReference type="ChEBI" id="CHEBI:29934"/>
        <dbReference type="ChEBI" id="CHEBI:59789"/>
        <dbReference type="ChEBI" id="CHEBI:134278"/>
    </reaction>
</comment>
<gene>
    <name evidence="3 6" type="primary">cmoA</name>
    <name evidence="6" type="ORF">D5R81_19020</name>
</gene>
<dbReference type="EC" id="2.1.3.-" evidence="3"/>
<comment type="caution">
    <text evidence="3">Lacks conserved residue(s) required for the propagation of feature annotation.</text>
</comment>
<dbReference type="NCBIfam" id="NF011995">
    <property type="entry name" value="PRK15451.1"/>
    <property type="match status" value="1"/>
</dbReference>
<dbReference type="NCBIfam" id="TIGR00740">
    <property type="entry name" value="carboxy-S-adenosyl-L-methionine synthase CmoA"/>
    <property type="match status" value="1"/>
</dbReference>
<dbReference type="Gene3D" id="3.40.50.150">
    <property type="entry name" value="Vaccinia Virus protein VP39"/>
    <property type="match status" value="1"/>
</dbReference>
<feature type="binding site" evidence="3 4">
    <location>
        <position position="133"/>
    </location>
    <ligand>
        <name>S-adenosyl-L-methionine</name>
        <dbReference type="ChEBI" id="CHEBI:59789"/>
    </ligand>
</feature>
<comment type="similarity">
    <text evidence="3">Belongs to the class I-like SAM-binding methyltransferase superfamily. Cx-SAM synthase family.</text>
</comment>
<accession>A0A3A6TJ66</accession>
<feature type="binding site" evidence="3 4">
    <location>
        <begin position="118"/>
        <end position="119"/>
    </location>
    <ligand>
        <name>S-adenosyl-L-methionine</name>
        <dbReference type="ChEBI" id="CHEBI:59789"/>
    </ligand>
</feature>
<dbReference type="Proteomes" id="UP000273022">
    <property type="component" value="Unassembled WGS sequence"/>
</dbReference>
<name>A0A3A6TJ66_9GAMM</name>
<feature type="binding site" evidence="3">
    <location>
        <position position="200"/>
    </location>
    <ligand>
        <name>S-adenosyl-L-methionine</name>
        <dbReference type="ChEBI" id="CHEBI:59789"/>
    </ligand>
</feature>
<feature type="binding site" evidence="3 4">
    <location>
        <begin position="65"/>
        <end position="67"/>
    </location>
    <ligand>
        <name>S-adenosyl-L-methionine</name>
        <dbReference type="ChEBI" id="CHEBI:59789"/>
    </ligand>
</feature>
<comment type="caution">
    <text evidence="6">The sequence shown here is derived from an EMBL/GenBank/DDBJ whole genome shotgun (WGS) entry which is preliminary data.</text>
</comment>
<evidence type="ECO:0000313" key="6">
    <source>
        <dbReference type="EMBL" id="RJY04915.1"/>
    </source>
</evidence>
<proteinExistence type="inferred from homology"/>
<evidence type="ECO:0000259" key="5">
    <source>
        <dbReference type="Pfam" id="PF13649"/>
    </source>
</evidence>
<dbReference type="RefSeq" id="WP_121855159.1">
    <property type="nucleotide sequence ID" value="NZ_CP037952.1"/>
</dbReference>
<feature type="binding site" evidence="3 4">
    <location>
        <position position="40"/>
    </location>
    <ligand>
        <name>S-adenosyl-L-methionine</name>
        <dbReference type="ChEBI" id="CHEBI:59789"/>
    </ligand>
</feature>
<protein>
    <recommendedName>
        <fullName evidence="3">Carboxy-S-adenosyl-L-methionine synthase</fullName>
        <shortName evidence="3">Cx-SAM synthase</shortName>
        <ecNumber evidence="3">2.1.3.-</ecNumber>
    </recommendedName>
</protein>
<dbReference type="CDD" id="cd02440">
    <property type="entry name" value="AdoMet_MTases"/>
    <property type="match status" value="1"/>
</dbReference>
<dbReference type="OrthoDB" id="9779941at2"/>
<evidence type="ECO:0000256" key="4">
    <source>
        <dbReference type="PIRSR" id="PIRSR006325-1"/>
    </source>
</evidence>
<dbReference type="GO" id="GO:1904047">
    <property type="term" value="F:S-adenosyl-L-methionine binding"/>
    <property type="evidence" value="ECO:0007669"/>
    <property type="project" value="UniProtKB-UniRule"/>
</dbReference>
<dbReference type="GO" id="GO:0002098">
    <property type="term" value="P:tRNA wobble uridine modification"/>
    <property type="evidence" value="ECO:0007669"/>
    <property type="project" value="InterPro"/>
</dbReference>
<comment type="subunit">
    <text evidence="3">Homodimer.</text>
</comment>
<dbReference type="InterPro" id="IPR029063">
    <property type="entry name" value="SAM-dependent_MTases_sf"/>
</dbReference>
<keyword evidence="1 3" id="KW-0808">Transferase</keyword>
<keyword evidence="7" id="KW-1185">Reference proteome</keyword>
<dbReference type="GO" id="GO:0016743">
    <property type="term" value="F:carboxyl- or carbamoyltransferase activity"/>
    <property type="evidence" value="ECO:0007669"/>
    <property type="project" value="UniProtKB-UniRule"/>
</dbReference>
<keyword evidence="2 3" id="KW-0949">S-adenosyl-L-methionine</keyword>
<evidence type="ECO:0000256" key="2">
    <source>
        <dbReference type="ARBA" id="ARBA00022691"/>
    </source>
</evidence>
<organism evidence="6 7">
    <name type="scientific">Parashewanella spongiae</name>
    <dbReference type="NCBI Taxonomy" id="342950"/>
    <lineage>
        <taxon>Bacteria</taxon>
        <taxon>Pseudomonadati</taxon>
        <taxon>Pseudomonadota</taxon>
        <taxon>Gammaproteobacteria</taxon>
        <taxon>Alteromonadales</taxon>
        <taxon>Shewanellaceae</taxon>
        <taxon>Parashewanella</taxon>
    </lineage>
</organism>
<sequence>MTPKQDTIYAEPNQQIDKFSFDVNVAGVFDDMIKRSIPGYSTIIQTIGDMAYKFVKPETNVYDLGCSLGTATISLRRNIQHPNSRIIAVDSSQSMIERCYENINAYKSSTEVELICCDIRDVDINNASMVVLNFTLQFLDPSDRRALIQKIYNGLNPGGVLVLSEKLKFNDEIIQQHLDSQHLDFKRANGYSELEISQKRTALEDVMRTDTLETHQQRMNECGFQHFNIWFQCFNFASMVAIK</sequence>
<dbReference type="AlphaFoldDB" id="A0A3A6TJ66"/>
<reference evidence="6 7" key="1">
    <citation type="submission" date="2018-09" db="EMBL/GenBank/DDBJ databases">
        <title>Phylogeny of the Shewanellaceae, and recommendation for two new genera, Pseudoshewanella and Parashewanella.</title>
        <authorList>
            <person name="Wang G."/>
        </authorList>
    </citation>
    <scope>NUCLEOTIDE SEQUENCE [LARGE SCALE GENOMIC DNA]</scope>
    <source>
        <strain evidence="6 7">KCTC 22492</strain>
    </source>
</reference>
<feature type="domain" description="Methyltransferase" evidence="5">
    <location>
        <begin position="61"/>
        <end position="159"/>
    </location>
</feature>
<evidence type="ECO:0000313" key="7">
    <source>
        <dbReference type="Proteomes" id="UP000273022"/>
    </source>
</evidence>
<evidence type="ECO:0000256" key="1">
    <source>
        <dbReference type="ARBA" id="ARBA00022679"/>
    </source>
</evidence>
<dbReference type="PIRSF" id="PIRSF006325">
    <property type="entry name" value="MeTrfase_bac"/>
    <property type="match status" value="1"/>
</dbReference>